<protein>
    <recommendedName>
        <fullName evidence="1">Factor H binding protein-like C-terminal domain-containing protein</fullName>
    </recommendedName>
</protein>
<gene>
    <name evidence="2" type="ORF">QV09_10630</name>
</gene>
<proteinExistence type="predicted"/>
<evidence type="ECO:0000313" key="2">
    <source>
        <dbReference type="EMBL" id="OBX07596.1"/>
    </source>
</evidence>
<dbReference type="Pfam" id="PF08794">
    <property type="entry name" value="FHBP_C"/>
    <property type="match status" value="1"/>
</dbReference>
<dbReference type="InterPro" id="IPR011250">
    <property type="entry name" value="OMP/PagP_B-barrel"/>
</dbReference>
<comment type="caution">
    <text evidence="2">The sequence shown here is derived from an EMBL/GenBank/DDBJ whole genome shotgun (WGS) entry which is preliminary data.</text>
</comment>
<dbReference type="EMBL" id="JTJU01000068">
    <property type="protein sequence ID" value="OBX07596.1"/>
    <property type="molecule type" value="Genomic_DNA"/>
</dbReference>
<name>A0AB36DZW7_9PAST</name>
<dbReference type="SUPFAM" id="SSF56925">
    <property type="entry name" value="OMPA-like"/>
    <property type="match status" value="1"/>
</dbReference>
<organism evidence="2 3">
    <name type="scientific">Gallibacterium salpingitidis</name>
    <dbReference type="NCBI Taxonomy" id="505341"/>
    <lineage>
        <taxon>Bacteria</taxon>
        <taxon>Pseudomonadati</taxon>
        <taxon>Pseudomonadota</taxon>
        <taxon>Gammaproteobacteria</taxon>
        <taxon>Pasteurellales</taxon>
        <taxon>Pasteurellaceae</taxon>
        <taxon>Gallibacterium</taxon>
    </lineage>
</organism>
<sequence>MRFWFFWGGGDNSKPQNNAKQATLFDNQYLENIASVEPKNNNEIDKIDDELDKILVLDNSGFSKSSFNTNEASYTVYAVNLADSAYSVMVSENRPQNFARLDTAGINTSAEEAKMLSGTATYTGKALLVDQNHTVDTNGSVKLQADFTNKNISGEIKGNNVNIALNKAQIVTETNVDDPTDKILAFQGNATTQNGLTGQYEGHFMGKNAKEVVGIATLEKDNEKLGAAFGATKQ</sequence>
<evidence type="ECO:0000259" key="1">
    <source>
        <dbReference type="Pfam" id="PF08794"/>
    </source>
</evidence>
<dbReference type="RefSeq" id="WP_066422224.1">
    <property type="nucleotide sequence ID" value="NZ_JTJU01000068.1"/>
</dbReference>
<dbReference type="Proteomes" id="UP000092527">
    <property type="component" value="Unassembled WGS sequence"/>
</dbReference>
<reference evidence="2 3" key="1">
    <citation type="submission" date="2014-11" db="EMBL/GenBank/DDBJ databases">
        <title>Pan-genome of Gallibacterium spp.</title>
        <authorList>
            <person name="Kudirkiene E."/>
            <person name="Bojesen A.M."/>
        </authorList>
    </citation>
    <scope>NUCLEOTIDE SEQUENCE [LARGE SCALE GENOMIC DNA]</scope>
    <source>
        <strain evidence="2 3">18469/18</strain>
    </source>
</reference>
<dbReference type="Gene3D" id="2.40.160.90">
    <property type="match status" value="1"/>
</dbReference>
<dbReference type="InterPro" id="IPR014902">
    <property type="entry name" value="FHBP-like_C"/>
</dbReference>
<dbReference type="AlphaFoldDB" id="A0AB36DZW7"/>
<accession>A0AB36DZW7</accession>
<evidence type="ECO:0000313" key="3">
    <source>
        <dbReference type="Proteomes" id="UP000092527"/>
    </source>
</evidence>
<feature type="domain" description="Factor H binding protein-like C-terminal" evidence="1">
    <location>
        <begin position="117"/>
        <end position="215"/>
    </location>
</feature>